<sequence>MDINLVFKHEGKVFLRYVEHIIAWRYLMVLRSTFLPVVSAST</sequence>
<evidence type="ECO:0000313" key="1">
    <source>
        <dbReference type="EMBL" id="CDS17098.1"/>
    </source>
</evidence>
<dbReference type="EMBL" id="LK028577">
    <property type="protein sequence ID" value="CDS17098.1"/>
    <property type="molecule type" value="Genomic_DNA"/>
</dbReference>
<reference evidence="3" key="3">
    <citation type="submission" date="2020-10" db="UniProtKB">
        <authorList>
            <consortium name="WormBaseParasite"/>
        </authorList>
    </citation>
    <scope>IDENTIFICATION</scope>
</reference>
<organism evidence="1">
    <name type="scientific">Echinococcus granulosus</name>
    <name type="common">Hydatid tapeworm</name>
    <dbReference type="NCBI Taxonomy" id="6210"/>
    <lineage>
        <taxon>Eukaryota</taxon>
        <taxon>Metazoa</taxon>
        <taxon>Spiralia</taxon>
        <taxon>Lophotrochozoa</taxon>
        <taxon>Platyhelminthes</taxon>
        <taxon>Cestoda</taxon>
        <taxon>Eucestoda</taxon>
        <taxon>Cyclophyllidea</taxon>
        <taxon>Taeniidae</taxon>
        <taxon>Echinococcus</taxon>
        <taxon>Echinococcus granulosus group</taxon>
    </lineage>
</organism>
<gene>
    <name evidence="1" type="ORF">EgrG_000982300</name>
</gene>
<protein>
    <submittedName>
        <fullName evidence="3">Transport system permease</fullName>
    </submittedName>
</protein>
<reference evidence="1 2" key="1">
    <citation type="journal article" date="2013" name="Nature">
        <title>The genomes of four tapeworm species reveal adaptations to parasitism.</title>
        <authorList>
            <person name="Tsai I.J."/>
            <person name="Zarowiecki M."/>
            <person name="Holroyd N."/>
            <person name="Garciarrubio A."/>
            <person name="Sanchez-Flores A."/>
            <person name="Brooks K.L."/>
            <person name="Tracey A."/>
            <person name="Bobes R.J."/>
            <person name="Fragoso G."/>
            <person name="Sciutto E."/>
            <person name="Aslett M."/>
            <person name="Beasley H."/>
            <person name="Bennett H.M."/>
            <person name="Cai J."/>
            <person name="Camicia F."/>
            <person name="Clark R."/>
            <person name="Cucher M."/>
            <person name="De Silva N."/>
            <person name="Day T.A."/>
            <person name="Deplazes P."/>
            <person name="Estrada K."/>
            <person name="Fernandez C."/>
            <person name="Holland P.W."/>
            <person name="Hou J."/>
            <person name="Hu S."/>
            <person name="Huckvale T."/>
            <person name="Hung S.S."/>
            <person name="Kamenetzky L."/>
            <person name="Keane J.A."/>
            <person name="Kiss F."/>
            <person name="Koziol U."/>
            <person name="Lambert O."/>
            <person name="Liu K."/>
            <person name="Luo X."/>
            <person name="Luo Y."/>
            <person name="Macchiaroli N."/>
            <person name="Nichol S."/>
            <person name="Paps J."/>
            <person name="Parkinson J."/>
            <person name="Pouchkina-Stantcheva N."/>
            <person name="Riddiford N."/>
            <person name="Rosenzvit M."/>
            <person name="Salinas G."/>
            <person name="Wasmuth J.D."/>
            <person name="Zamanian M."/>
            <person name="Zheng Y."/>
            <person name="Cai X."/>
            <person name="Soberon X."/>
            <person name="Olson P.D."/>
            <person name="Laclette J.P."/>
            <person name="Brehm K."/>
            <person name="Berriman M."/>
            <person name="Garciarrubio A."/>
            <person name="Bobes R.J."/>
            <person name="Fragoso G."/>
            <person name="Sanchez-Flores A."/>
            <person name="Estrada K."/>
            <person name="Cevallos M.A."/>
            <person name="Morett E."/>
            <person name="Gonzalez V."/>
            <person name="Portillo T."/>
            <person name="Ochoa-Leyva A."/>
            <person name="Jose M.V."/>
            <person name="Sciutto E."/>
            <person name="Landa A."/>
            <person name="Jimenez L."/>
            <person name="Valdes V."/>
            <person name="Carrero J.C."/>
            <person name="Larralde C."/>
            <person name="Morales-Montor J."/>
            <person name="Limon-Lason J."/>
            <person name="Soberon X."/>
            <person name="Laclette J.P."/>
        </authorList>
    </citation>
    <scope>NUCLEOTIDE SEQUENCE [LARGE SCALE GENOMIC DNA]</scope>
</reference>
<accession>A0A068WHE2</accession>
<reference evidence="1" key="2">
    <citation type="submission" date="2014-06" db="EMBL/GenBank/DDBJ databases">
        <authorList>
            <person name="Aslett M."/>
        </authorList>
    </citation>
    <scope>NUCLEOTIDE SEQUENCE</scope>
</reference>
<evidence type="ECO:0000313" key="2">
    <source>
        <dbReference type="Proteomes" id="UP000492820"/>
    </source>
</evidence>
<name>A0A068WHE2_ECHGR</name>
<dbReference type="Proteomes" id="UP000492820">
    <property type="component" value="Unassembled WGS sequence"/>
</dbReference>
<proteinExistence type="predicted"/>
<evidence type="ECO:0000313" key="3">
    <source>
        <dbReference type="WBParaSite" id="EgrG_000982300"/>
    </source>
</evidence>
<dbReference type="WBParaSite" id="EgrG_000982300">
    <property type="protein sequence ID" value="EgrG_000982300"/>
    <property type="gene ID" value="EgrG_000982300"/>
</dbReference>
<dbReference type="AlphaFoldDB" id="A0A068WHE2"/>